<evidence type="ECO:0000256" key="5">
    <source>
        <dbReference type="SAM" id="Phobius"/>
    </source>
</evidence>
<reference evidence="6" key="1">
    <citation type="submission" date="2021-08" db="EMBL/GenBank/DDBJ databases">
        <title>Flavobacterium sp. strain CC-SYL302.</title>
        <authorList>
            <person name="Lin S.-Y."/>
            <person name="Lee T.-H."/>
            <person name="Young C.-C."/>
        </authorList>
    </citation>
    <scope>NUCLEOTIDE SEQUENCE</scope>
    <source>
        <strain evidence="6">CC-SYL302</strain>
    </source>
</reference>
<accession>A0ABY6M2M2</accession>
<evidence type="ECO:0000313" key="7">
    <source>
        <dbReference type="Proteomes" id="UP001163328"/>
    </source>
</evidence>
<keyword evidence="4 5" id="KW-0472">Membrane</keyword>
<dbReference type="PANTHER" id="PTHR14948:SF25">
    <property type="entry name" value="DUF4190 DOMAIN-CONTAINING PROTEIN"/>
    <property type="match status" value="1"/>
</dbReference>
<dbReference type="Pfam" id="PF04505">
    <property type="entry name" value="CD225"/>
    <property type="match status" value="1"/>
</dbReference>
<organism evidence="6 7">
    <name type="scientific">Flavobacterium agricola</name>
    <dbReference type="NCBI Taxonomy" id="2870839"/>
    <lineage>
        <taxon>Bacteria</taxon>
        <taxon>Pseudomonadati</taxon>
        <taxon>Bacteroidota</taxon>
        <taxon>Flavobacteriia</taxon>
        <taxon>Flavobacteriales</taxon>
        <taxon>Flavobacteriaceae</taxon>
        <taxon>Flavobacterium</taxon>
    </lineage>
</organism>
<feature type="transmembrane region" description="Helical" evidence="5">
    <location>
        <begin position="68"/>
        <end position="97"/>
    </location>
</feature>
<protein>
    <submittedName>
        <fullName evidence="6">CD225/dispanin family protein</fullName>
    </submittedName>
</protein>
<evidence type="ECO:0000256" key="3">
    <source>
        <dbReference type="ARBA" id="ARBA00022989"/>
    </source>
</evidence>
<sequence>MENHNSRSSFEEVGQAPDNYLVWAILSTILCCMPLGIVSIVKSSNVNTLWSQGRFEEAHKASKAAKNFAIYSAVAACVLWVLYVIFFVFVGMAGVFAENY</sequence>
<evidence type="ECO:0000313" key="6">
    <source>
        <dbReference type="EMBL" id="UYW02537.1"/>
    </source>
</evidence>
<comment type="subcellular location">
    <subcellularLocation>
        <location evidence="1">Membrane</location>
    </subcellularLocation>
</comment>
<dbReference type="RefSeq" id="WP_264435105.1">
    <property type="nucleotide sequence ID" value="NZ_CP081495.1"/>
</dbReference>
<proteinExistence type="predicted"/>
<dbReference type="InterPro" id="IPR007593">
    <property type="entry name" value="CD225/Dispanin_fam"/>
</dbReference>
<dbReference type="EMBL" id="CP081495">
    <property type="protein sequence ID" value="UYW02537.1"/>
    <property type="molecule type" value="Genomic_DNA"/>
</dbReference>
<dbReference type="PANTHER" id="PTHR14948">
    <property type="entry name" value="NG5"/>
    <property type="match status" value="1"/>
</dbReference>
<evidence type="ECO:0000256" key="2">
    <source>
        <dbReference type="ARBA" id="ARBA00022692"/>
    </source>
</evidence>
<dbReference type="InterPro" id="IPR051423">
    <property type="entry name" value="CD225/Dispanin"/>
</dbReference>
<gene>
    <name evidence="6" type="ORF">K5I29_06600</name>
</gene>
<name>A0ABY6M2M2_9FLAO</name>
<dbReference type="Proteomes" id="UP001163328">
    <property type="component" value="Chromosome"/>
</dbReference>
<keyword evidence="2 5" id="KW-0812">Transmembrane</keyword>
<evidence type="ECO:0000256" key="4">
    <source>
        <dbReference type="ARBA" id="ARBA00023136"/>
    </source>
</evidence>
<keyword evidence="7" id="KW-1185">Reference proteome</keyword>
<feature type="transmembrane region" description="Helical" evidence="5">
    <location>
        <begin position="20"/>
        <end position="41"/>
    </location>
</feature>
<keyword evidence="3 5" id="KW-1133">Transmembrane helix</keyword>
<evidence type="ECO:0000256" key="1">
    <source>
        <dbReference type="ARBA" id="ARBA00004370"/>
    </source>
</evidence>